<dbReference type="RefSeq" id="WP_140997210.1">
    <property type="nucleotide sequence ID" value="NZ_VDCZ01000003.1"/>
</dbReference>
<protein>
    <submittedName>
        <fullName evidence="1">Dodecin domain-containing protein</fullName>
    </submittedName>
</protein>
<name>A0A6I4IGR7_9FLAO</name>
<keyword evidence="2" id="KW-1185">Reference proteome</keyword>
<accession>A0A6I4IGR7</accession>
<dbReference type="OrthoDB" id="1525133at2"/>
<proteinExistence type="predicted"/>
<evidence type="ECO:0000313" key="1">
    <source>
        <dbReference type="EMBL" id="MVO08818.1"/>
    </source>
</evidence>
<evidence type="ECO:0000313" key="2">
    <source>
        <dbReference type="Proteomes" id="UP000431264"/>
    </source>
</evidence>
<dbReference type="Proteomes" id="UP000431264">
    <property type="component" value="Unassembled WGS sequence"/>
</dbReference>
<dbReference type="Pfam" id="PF07311">
    <property type="entry name" value="Dodecin"/>
    <property type="match status" value="1"/>
</dbReference>
<reference evidence="2" key="1">
    <citation type="submission" date="2019-05" db="EMBL/GenBank/DDBJ databases">
        <title>Flavobacterium profundi sp. nov., isolated from a deep-sea seamount.</title>
        <authorList>
            <person name="Zhang D.-C."/>
        </authorList>
    </citation>
    <scope>NUCLEOTIDE SEQUENCE [LARGE SCALE GENOMIC DNA]</scope>
    <source>
        <strain evidence="2">TP390</strain>
    </source>
</reference>
<dbReference type="Gene3D" id="3.30.1660.10">
    <property type="entry name" value="Flavin-binding protein dodecin"/>
    <property type="match status" value="1"/>
</dbReference>
<sequence>MAVLKVIEILSSSEKSWEDATKQAVEKASKTLNNIRSVYVKEQSAAVKNNQVTEFRVNLKVTFELD</sequence>
<dbReference type="InterPro" id="IPR036694">
    <property type="entry name" value="Dodecin-like_sf"/>
</dbReference>
<gene>
    <name evidence="1" type="ORF">GOQ30_06530</name>
</gene>
<dbReference type="InterPro" id="IPR025543">
    <property type="entry name" value="Dodecin-like"/>
</dbReference>
<dbReference type="InterPro" id="IPR009923">
    <property type="entry name" value="Dodecin"/>
</dbReference>
<comment type="caution">
    <text evidence="1">The sequence shown here is derived from an EMBL/GenBank/DDBJ whole genome shotgun (WGS) entry which is preliminary data.</text>
</comment>
<dbReference type="PANTHER" id="PTHR39324">
    <property type="entry name" value="CALCIUM DODECIN"/>
    <property type="match status" value="1"/>
</dbReference>
<dbReference type="PANTHER" id="PTHR39324:SF1">
    <property type="entry name" value="CALCIUM DODECIN"/>
    <property type="match status" value="1"/>
</dbReference>
<dbReference type="EMBL" id="WQLW01000003">
    <property type="protein sequence ID" value="MVO08818.1"/>
    <property type="molecule type" value="Genomic_DNA"/>
</dbReference>
<dbReference type="SUPFAM" id="SSF89807">
    <property type="entry name" value="Dodecin-like"/>
    <property type="match status" value="1"/>
</dbReference>
<dbReference type="AlphaFoldDB" id="A0A6I4IGR7"/>
<organism evidence="1 2">
    <name type="scientific">Flavobacterium profundi</name>
    <dbReference type="NCBI Taxonomy" id="1774945"/>
    <lineage>
        <taxon>Bacteria</taxon>
        <taxon>Pseudomonadati</taxon>
        <taxon>Bacteroidota</taxon>
        <taxon>Flavobacteriia</taxon>
        <taxon>Flavobacteriales</taxon>
        <taxon>Flavobacteriaceae</taxon>
        <taxon>Flavobacterium</taxon>
    </lineage>
</organism>